<dbReference type="InterPro" id="IPR029001">
    <property type="entry name" value="ITPase-like_fam"/>
</dbReference>
<evidence type="ECO:0000256" key="5">
    <source>
        <dbReference type="HAMAP-Rule" id="MF_00528"/>
    </source>
</evidence>
<dbReference type="PANTHER" id="PTHR43213">
    <property type="entry name" value="BIFUNCTIONAL DTTP/UTP PYROPHOSPHATASE/METHYLTRANSFERASE PROTEIN-RELATED"/>
    <property type="match status" value="1"/>
</dbReference>
<comment type="caution">
    <text evidence="5">Lacks conserved residue(s) required for the propagation of feature annotation.</text>
</comment>
<dbReference type="Gene3D" id="3.90.950.10">
    <property type="match status" value="1"/>
</dbReference>
<dbReference type="RefSeq" id="WP_345490094.1">
    <property type="nucleotide sequence ID" value="NZ_BAABHY010000001.1"/>
</dbReference>
<keyword evidence="4 5" id="KW-0546">Nucleotide metabolism</keyword>
<dbReference type="HAMAP" id="MF_00528">
    <property type="entry name" value="Maf"/>
    <property type="match status" value="1"/>
</dbReference>
<feature type="active site" description="Proton acceptor" evidence="5">
    <location>
        <position position="68"/>
    </location>
</feature>
<organism evidence="6 7">
    <name type="scientific">Orbus sasakiae</name>
    <dbReference type="NCBI Taxonomy" id="1078475"/>
    <lineage>
        <taxon>Bacteria</taxon>
        <taxon>Pseudomonadati</taxon>
        <taxon>Pseudomonadota</taxon>
        <taxon>Gammaproteobacteria</taxon>
        <taxon>Orbales</taxon>
        <taxon>Orbaceae</taxon>
        <taxon>Orbus</taxon>
    </lineage>
</organism>
<evidence type="ECO:0000256" key="4">
    <source>
        <dbReference type="ARBA" id="ARBA00023080"/>
    </source>
</evidence>
<dbReference type="EC" id="3.6.1.9" evidence="5"/>
<dbReference type="NCBIfam" id="TIGR00172">
    <property type="entry name" value="maf"/>
    <property type="match status" value="1"/>
</dbReference>
<reference evidence="7" key="1">
    <citation type="journal article" date="2019" name="Int. J. Syst. Evol. Microbiol.">
        <title>The Global Catalogue of Microorganisms (GCM) 10K type strain sequencing project: providing services to taxonomists for standard genome sequencing and annotation.</title>
        <authorList>
            <consortium name="The Broad Institute Genomics Platform"/>
            <consortium name="The Broad Institute Genome Sequencing Center for Infectious Disease"/>
            <person name="Wu L."/>
            <person name="Ma J."/>
        </authorList>
    </citation>
    <scope>NUCLEOTIDE SEQUENCE [LARGE SCALE GENOMIC DNA]</scope>
    <source>
        <strain evidence="7">JCM 18050</strain>
    </source>
</reference>
<name>A0ABP9N4V4_9GAMM</name>
<dbReference type="PANTHER" id="PTHR43213:SF10">
    <property type="entry name" value="7-METHYL-GTP PYROPHOSPHATASE"/>
    <property type="match status" value="1"/>
</dbReference>
<dbReference type="EMBL" id="BAABHY010000001">
    <property type="protein sequence ID" value="GAA5109656.1"/>
    <property type="molecule type" value="Genomic_DNA"/>
</dbReference>
<comment type="catalytic activity">
    <reaction evidence="5">
        <text>a 2'-deoxyribonucleoside 5'-triphosphate + H2O = a 2'-deoxyribonucleoside 5'-phosphate + diphosphate + H(+)</text>
        <dbReference type="Rhea" id="RHEA:44644"/>
        <dbReference type="ChEBI" id="CHEBI:15377"/>
        <dbReference type="ChEBI" id="CHEBI:15378"/>
        <dbReference type="ChEBI" id="CHEBI:33019"/>
        <dbReference type="ChEBI" id="CHEBI:61560"/>
        <dbReference type="ChEBI" id="CHEBI:65317"/>
        <dbReference type="EC" id="3.6.1.9"/>
    </reaction>
</comment>
<keyword evidence="2 5" id="KW-0963">Cytoplasm</keyword>
<keyword evidence="7" id="KW-1185">Reference proteome</keyword>
<dbReference type="PIRSF" id="PIRSF006305">
    <property type="entry name" value="Maf"/>
    <property type="match status" value="1"/>
</dbReference>
<evidence type="ECO:0000256" key="2">
    <source>
        <dbReference type="ARBA" id="ARBA00022490"/>
    </source>
</evidence>
<sequence>MNIILASTSVSRKKILEKFLIPFECVAPNCDETPLMNESAPELVLRLSQIKAQSVAQQYPHHLVIGSDQVGVLDGQIIGKPHTIEKAIEQLHNSSGKTVDFYTGLCVIHRHSQQITTICEPFKVKFRTLSCAEIESYVVKELPLQCAGSFKCDELGITLFDKLEGDDINTLVGLPLIKLNKIMINMGFNPLLLS</sequence>
<comment type="subcellular location">
    <subcellularLocation>
        <location evidence="1 5">Cytoplasm</location>
    </subcellularLocation>
</comment>
<keyword evidence="3 5" id="KW-0378">Hydrolase</keyword>
<accession>A0ABP9N4V4</accession>
<evidence type="ECO:0000313" key="6">
    <source>
        <dbReference type="EMBL" id="GAA5109656.1"/>
    </source>
</evidence>
<gene>
    <name evidence="6" type="ORF">GCM10023211_13240</name>
</gene>
<proteinExistence type="inferred from homology"/>
<comment type="catalytic activity">
    <reaction evidence="5">
        <text>a ribonucleoside 5'-triphosphate + H2O = a ribonucleoside 5'-phosphate + diphosphate + H(+)</text>
        <dbReference type="Rhea" id="RHEA:23996"/>
        <dbReference type="ChEBI" id="CHEBI:15377"/>
        <dbReference type="ChEBI" id="CHEBI:15378"/>
        <dbReference type="ChEBI" id="CHEBI:33019"/>
        <dbReference type="ChEBI" id="CHEBI:58043"/>
        <dbReference type="ChEBI" id="CHEBI:61557"/>
        <dbReference type="EC" id="3.6.1.9"/>
    </reaction>
</comment>
<dbReference type="SUPFAM" id="SSF52972">
    <property type="entry name" value="ITPase-like"/>
    <property type="match status" value="1"/>
</dbReference>
<comment type="function">
    <text evidence="5">Nucleoside triphosphate pyrophosphatase. May have a dual role in cell division arrest and in preventing the incorporation of modified nucleotides into cellular nucleic acids.</text>
</comment>
<comment type="caution">
    <text evidence="6">The sequence shown here is derived from an EMBL/GenBank/DDBJ whole genome shotgun (WGS) entry which is preliminary data.</text>
</comment>
<evidence type="ECO:0000313" key="7">
    <source>
        <dbReference type="Proteomes" id="UP001500171"/>
    </source>
</evidence>
<dbReference type="CDD" id="cd00555">
    <property type="entry name" value="Maf"/>
    <property type="match status" value="1"/>
</dbReference>
<comment type="similarity">
    <text evidence="5">Belongs to the Maf family.</text>
</comment>
<dbReference type="Pfam" id="PF02545">
    <property type="entry name" value="Maf"/>
    <property type="match status" value="1"/>
</dbReference>
<evidence type="ECO:0000256" key="1">
    <source>
        <dbReference type="ARBA" id="ARBA00004496"/>
    </source>
</evidence>
<dbReference type="Proteomes" id="UP001500171">
    <property type="component" value="Unassembled WGS sequence"/>
</dbReference>
<dbReference type="InterPro" id="IPR003697">
    <property type="entry name" value="Maf-like"/>
</dbReference>
<comment type="cofactor">
    <cofactor evidence="5">
        <name>a divalent metal cation</name>
        <dbReference type="ChEBI" id="CHEBI:60240"/>
    </cofactor>
</comment>
<evidence type="ECO:0000256" key="3">
    <source>
        <dbReference type="ARBA" id="ARBA00022801"/>
    </source>
</evidence>
<protein>
    <recommendedName>
        <fullName evidence="5">Nucleoside triphosphate pyrophosphatase</fullName>
        <ecNumber evidence="5">3.6.1.9</ecNumber>
    </recommendedName>
    <alternativeName>
        <fullName evidence="5">Nucleotide pyrophosphatase</fullName>
        <shortName evidence="5">Nucleotide PPase</shortName>
    </alternativeName>
</protein>